<feature type="region of interest" description="Disordered" evidence="8">
    <location>
        <begin position="1301"/>
        <end position="1321"/>
    </location>
</feature>
<evidence type="ECO:0000259" key="10">
    <source>
        <dbReference type="PROSITE" id="PS50821"/>
    </source>
</evidence>
<dbReference type="InterPro" id="IPR036397">
    <property type="entry name" value="RNaseH_sf"/>
</dbReference>
<dbReference type="SMART" id="SM00361">
    <property type="entry name" value="RRM_1"/>
    <property type="match status" value="2"/>
</dbReference>
<evidence type="ECO:0000256" key="1">
    <source>
        <dbReference type="ARBA" id="ARBA00004123"/>
    </source>
</evidence>
<dbReference type="Proteomes" id="UP001303046">
    <property type="component" value="Unassembled WGS sequence"/>
</dbReference>
<dbReference type="InterPro" id="IPR006532">
    <property type="entry name" value="PUF60-like"/>
</dbReference>
<dbReference type="NCBIfam" id="TIGR01645">
    <property type="entry name" value="half-pint"/>
    <property type="match status" value="1"/>
</dbReference>
<dbReference type="PANTHER" id="PTHR47330">
    <property type="entry name" value="POLY(U)-BINDING-SPLICING FACTOR PUF60-B-RELATED"/>
    <property type="match status" value="1"/>
</dbReference>
<accession>A0ABR1E8I1</accession>
<sequence>MSTSGGGDDAAAPSKATVSKKDILSEAEAKLAALSLKPAEQVMVGNAAPGTLGIPFAIQTNAFGVKLTKSMTFWRYDIVIYAEIKAGKKTVFFTKKGRDDYLITNRKYKCKLVFEAVVRSYSDFFGEGDDLWYDGQSVLYAGHDLFKGQDRNPQKYPISGQDCGDEALSVINTIIFDISPVQDNYCISITDKILRENTANSDLTKNDRTISQLMELVFNQVAVMNPKEHVTFESGKTFFNHPWLFGFTERDCPDVGGGKRLYPGIQKSVRFIEGPSGRDYNNPALIMDAKKAAFHEDIPLVEKAKLLINDNLDRKLSDIALRRLNSGLKGLFFYTKHTGYESDHQISRITEHTAADTTFETPDGKKITILEYFEDKYKIKLRYPYAPLVMVRERGRSNSYPMELGWLRAMQRVNIPQQTPDQIHRTTRNCAVAPGERQDNIVKGARAMKIFGSDDNPYVQNAGLYIFKNPIKVHGRLLPPPKIKYQSESTSVRDGKWRTPRGPLLIPAECDLWAVYALVPTHEKARFDDRVLRNFAGAFYREAISRGIKLSDPAEIVLMSTERELEERMKNAAHHNCKFCLIVTADSITSAHKQIKLWERELEMVTQDVKLTNALKVVNERRLVTLENILLKANLKMGGLNYEMDLEGVLPKDETKNWVRPGRLFLGIGVSHPPPSMTFDAEKGTPSVVGYAANFKTNCYDIVGDYLFQSSRREETISTMCEIVSNVIPKFAQNHDGKFPRDLIIYRSGLSEGSFGTVLSHEIPLLRSTLSDLGANNIKITFIVAQKEHNVRLMLEKIDRSRRPTEQNIPPGVVVDTELTHPSFKEFYLNSHITLQGSARTPRYTVLVDDLNLSMDELEGMTYLLTYGHQIVNLPTSLPTPLYVANRYAERGRNTYTAHLQSSGSSSSDSGASMDFGRLAHRLSYNGTKLENIRIIMTDMDIETSTPPSSQFHEPNENGNNHDQEFSVELPPSNAQTETASSTPATPTAAATPTASSVHAEALVAMPVLQQHGEVFVGPGSKREAQLLGLGLTKLSSRRKDDLHLAKRYAMDVSIKQIMLRQQKAHHENQQKQAMYAQALSLMARVYIGSISFEVREEMIKKAFEVYGPIKSINMSWDPTTGHHKGFAFLEFDVPEAALLAQESMNGQLMGGRNLKVGRPSNMPQAQPIIEMVQQDAKKYHRVYVSSVHPDLSESDLKSVFEAFGEVVKCQLARQSATGKGSHRGFGYIEFNNAAAMNEAISGMNMFDLGGQFLRVGRCITPPEALTYLSPQTQAALPTAAAQAAAAVTAKVMAAEASGAAKNQGSGSNSPRPMSPAPAAVPVLSNPGIACPSPPTVITPSLPQPTLAVPPPPVAVAAPHLYNPPPVVQVPPVSYPPSDYGMPPPPLNGYPPMAPPLSVPPVPPPLATQRGFGGFAQPPVPVPGVPPPVVPPPTIMPPPPPPAARSQAPAAPKVERSFEEKMDRILERTKAKQEAKLAMPVTFGAIDPLFAPKDPLAGGEDQEGPLAITGKANQDVQSMALALIGDNQLALKGQKNAAQGDTAEPQKKKKRVVEAKKIQPKLNTAQALAAAAKAGELSDAVINEQMNSEDATLASQEGLAIRGNDARHLLMAKLMRTNRSTVLVLRNMVNPEDIDEYLEEEIKDECSKYGEVQEVVIANDQNAGLVKIFVRFADPKQVDTARAALDKRFFGGHTVSAEIYDQAMFDHNDLSG</sequence>
<dbReference type="InterPro" id="IPR034209">
    <property type="entry name" value="PUF60_RRM1"/>
</dbReference>
<dbReference type="InterPro" id="IPR036085">
    <property type="entry name" value="PAZ_dom_sf"/>
</dbReference>
<dbReference type="Gene3D" id="3.30.70.330">
    <property type="match status" value="3"/>
</dbReference>
<dbReference type="SUPFAM" id="SSF101690">
    <property type="entry name" value="PAZ domain"/>
    <property type="match status" value="1"/>
</dbReference>
<name>A0ABR1E8I1_NECAM</name>
<evidence type="ECO:0000313" key="12">
    <source>
        <dbReference type="EMBL" id="KAK6758994.1"/>
    </source>
</evidence>
<dbReference type="CDD" id="cd02846">
    <property type="entry name" value="PAZ_argonaute_like"/>
    <property type="match status" value="1"/>
</dbReference>
<evidence type="ECO:0000256" key="7">
    <source>
        <dbReference type="PROSITE-ProRule" id="PRU00176"/>
    </source>
</evidence>
<feature type="domain" description="PAZ" evidence="10">
    <location>
        <begin position="303"/>
        <end position="409"/>
    </location>
</feature>
<evidence type="ECO:0000313" key="13">
    <source>
        <dbReference type="Proteomes" id="UP001303046"/>
    </source>
</evidence>
<feature type="compositionally biased region" description="Polar residues" evidence="8">
    <location>
        <begin position="1301"/>
        <end position="1312"/>
    </location>
</feature>
<dbReference type="Pfam" id="PF02171">
    <property type="entry name" value="Piwi"/>
    <property type="match status" value="1"/>
</dbReference>
<reference evidence="12 13" key="1">
    <citation type="submission" date="2023-08" db="EMBL/GenBank/DDBJ databases">
        <title>A Necator americanus chromosomal reference genome.</title>
        <authorList>
            <person name="Ilik V."/>
            <person name="Petrzelkova K.J."/>
            <person name="Pardy F."/>
            <person name="Fuh T."/>
            <person name="Niatou-Singa F.S."/>
            <person name="Gouil Q."/>
            <person name="Baker L."/>
            <person name="Ritchie M.E."/>
            <person name="Jex A.R."/>
            <person name="Gazzola D."/>
            <person name="Li H."/>
            <person name="Toshio Fujiwara R."/>
            <person name="Zhan B."/>
            <person name="Aroian R.V."/>
            <person name="Pafco B."/>
            <person name="Schwarz E.M."/>
        </authorList>
    </citation>
    <scope>NUCLEOTIDE SEQUENCE [LARGE SCALE GENOMIC DNA]</scope>
    <source>
        <strain evidence="12 13">Aroian</strain>
        <tissue evidence="12">Whole animal</tissue>
    </source>
</reference>
<dbReference type="InterPro" id="IPR000504">
    <property type="entry name" value="RRM_dom"/>
</dbReference>
<dbReference type="SMART" id="SM00360">
    <property type="entry name" value="RRM"/>
    <property type="match status" value="3"/>
</dbReference>
<dbReference type="SUPFAM" id="SSF54928">
    <property type="entry name" value="RNA-binding domain, RBD"/>
    <property type="match status" value="3"/>
</dbReference>
<keyword evidence="4 7" id="KW-0694">RNA-binding</keyword>
<evidence type="ECO:0000256" key="5">
    <source>
        <dbReference type="ARBA" id="ARBA00023187"/>
    </source>
</evidence>
<feature type="compositionally biased region" description="Basic and acidic residues" evidence="8">
    <location>
        <begin position="954"/>
        <end position="965"/>
    </location>
</feature>
<dbReference type="PANTHER" id="PTHR47330:SF1">
    <property type="entry name" value="POLY(U)-BINDING-SPLICING FACTOR PUF60"/>
    <property type="match status" value="1"/>
</dbReference>
<dbReference type="SMART" id="SM00950">
    <property type="entry name" value="Piwi"/>
    <property type="match status" value="1"/>
</dbReference>
<dbReference type="Pfam" id="PF02170">
    <property type="entry name" value="PAZ"/>
    <property type="match status" value="1"/>
</dbReference>
<dbReference type="InterPro" id="IPR003954">
    <property type="entry name" value="RRM_euk-type"/>
</dbReference>
<gene>
    <name evidence="12" type="primary">Necator_chrV.g21094</name>
    <name evidence="12" type="ORF">RB195_016301</name>
</gene>
<evidence type="ECO:0000256" key="8">
    <source>
        <dbReference type="SAM" id="MobiDB-lite"/>
    </source>
</evidence>
<keyword evidence="5" id="KW-0508">mRNA splicing</keyword>
<comment type="similarity">
    <text evidence="2">Belongs to the RRM half pint family.</text>
</comment>
<dbReference type="PROSITE" id="PS50822">
    <property type="entry name" value="PIWI"/>
    <property type="match status" value="1"/>
</dbReference>
<keyword evidence="13" id="KW-1185">Reference proteome</keyword>
<feature type="domain" description="RRM" evidence="9">
    <location>
        <begin position="1621"/>
        <end position="1702"/>
    </location>
</feature>
<comment type="caution">
    <text evidence="12">The sequence shown here is derived from an EMBL/GenBank/DDBJ whole genome shotgun (WGS) entry which is preliminary data.</text>
</comment>
<dbReference type="Pfam" id="PF00076">
    <property type="entry name" value="RRM_1"/>
    <property type="match status" value="3"/>
</dbReference>
<feature type="domain" description="RRM" evidence="9">
    <location>
        <begin position="1181"/>
        <end position="1261"/>
    </location>
</feature>
<dbReference type="PROSITE" id="PS50102">
    <property type="entry name" value="RRM"/>
    <property type="match status" value="3"/>
</dbReference>
<proteinExistence type="inferred from homology"/>
<dbReference type="Pfam" id="PF16488">
    <property type="entry name" value="ArgoL2"/>
    <property type="match status" value="1"/>
</dbReference>
<feature type="region of interest" description="Disordered" evidence="8">
    <location>
        <begin position="943"/>
        <end position="994"/>
    </location>
</feature>
<evidence type="ECO:0000259" key="11">
    <source>
        <dbReference type="PROSITE" id="PS50822"/>
    </source>
</evidence>
<dbReference type="InterPro" id="IPR035979">
    <property type="entry name" value="RBD_domain_sf"/>
</dbReference>
<evidence type="ECO:0000256" key="2">
    <source>
        <dbReference type="ARBA" id="ARBA00005987"/>
    </source>
</evidence>
<dbReference type="Gene3D" id="3.30.420.10">
    <property type="entry name" value="Ribonuclease H-like superfamily/Ribonuclease H"/>
    <property type="match status" value="1"/>
</dbReference>
<dbReference type="InterPro" id="IPR012677">
    <property type="entry name" value="Nucleotide-bd_a/b_plait_sf"/>
</dbReference>
<dbReference type="InterPro" id="IPR034211">
    <property type="entry name" value="PUF60_RRM2"/>
</dbReference>
<keyword evidence="6" id="KW-0539">Nucleus</keyword>
<comment type="subcellular location">
    <subcellularLocation>
        <location evidence="1">Nucleus</location>
    </subcellularLocation>
</comment>
<dbReference type="InterPro" id="IPR003100">
    <property type="entry name" value="PAZ_dom"/>
</dbReference>
<dbReference type="PROSITE" id="PS50821">
    <property type="entry name" value="PAZ"/>
    <property type="match status" value="1"/>
</dbReference>
<dbReference type="InterPro" id="IPR032472">
    <property type="entry name" value="ArgoL2"/>
</dbReference>
<feature type="domain" description="RRM" evidence="9">
    <location>
        <begin position="1084"/>
        <end position="1162"/>
    </location>
</feature>
<dbReference type="InterPro" id="IPR003165">
    <property type="entry name" value="Piwi"/>
</dbReference>
<dbReference type="InterPro" id="IPR012337">
    <property type="entry name" value="RNaseH-like_sf"/>
</dbReference>
<feature type="domain" description="Piwi" evidence="11">
    <location>
        <begin position="615"/>
        <end position="897"/>
    </location>
</feature>
<feature type="compositionally biased region" description="Low complexity" evidence="8">
    <location>
        <begin position="979"/>
        <end position="994"/>
    </location>
</feature>
<dbReference type="EMBL" id="JAVFWL010000005">
    <property type="protein sequence ID" value="KAK6758994.1"/>
    <property type="molecule type" value="Genomic_DNA"/>
</dbReference>
<dbReference type="InterPro" id="IPR051974">
    <property type="entry name" value="PUF60_regulator"/>
</dbReference>
<dbReference type="CDD" id="cd12371">
    <property type="entry name" value="RRM2_PUF60"/>
    <property type="match status" value="1"/>
</dbReference>
<organism evidence="12 13">
    <name type="scientific">Necator americanus</name>
    <name type="common">Human hookworm</name>
    <dbReference type="NCBI Taxonomy" id="51031"/>
    <lineage>
        <taxon>Eukaryota</taxon>
        <taxon>Metazoa</taxon>
        <taxon>Ecdysozoa</taxon>
        <taxon>Nematoda</taxon>
        <taxon>Chromadorea</taxon>
        <taxon>Rhabditida</taxon>
        <taxon>Rhabditina</taxon>
        <taxon>Rhabditomorpha</taxon>
        <taxon>Strongyloidea</taxon>
        <taxon>Ancylostomatidae</taxon>
        <taxon>Bunostominae</taxon>
        <taxon>Necator</taxon>
    </lineage>
</organism>
<evidence type="ECO:0000259" key="9">
    <source>
        <dbReference type="PROSITE" id="PS50102"/>
    </source>
</evidence>
<dbReference type="SUPFAM" id="SSF53098">
    <property type="entry name" value="Ribonuclease H-like"/>
    <property type="match status" value="1"/>
</dbReference>
<feature type="compositionally biased region" description="Polar residues" evidence="8">
    <location>
        <begin position="943"/>
        <end position="953"/>
    </location>
</feature>
<protein>
    <submittedName>
        <fullName evidence="12">Uncharacterized protein</fullName>
    </submittedName>
</protein>
<keyword evidence="3" id="KW-0507">mRNA processing</keyword>
<dbReference type="Gene3D" id="2.170.260.10">
    <property type="entry name" value="paz domain"/>
    <property type="match status" value="1"/>
</dbReference>
<evidence type="ECO:0000256" key="6">
    <source>
        <dbReference type="ARBA" id="ARBA00023242"/>
    </source>
</evidence>
<evidence type="ECO:0000256" key="3">
    <source>
        <dbReference type="ARBA" id="ARBA00022664"/>
    </source>
</evidence>
<dbReference type="SMART" id="SM00949">
    <property type="entry name" value="PAZ"/>
    <property type="match status" value="1"/>
</dbReference>
<evidence type="ECO:0000256" key="4">
    <source>
        <dbReference type="ARBA" id="ARBA00022884"/>
    </source>
</evidence>
<dbReference type="CDD" id="cd12370">
    <property type="entry name" value="RRM1_PUF60"/>
    <property type="match status" value="1"/>
</dbReference>
<dbReference type="Gene3D" id="3.40.50.2300">
    <property type="match status" value="1"/>
</dbReference>